<sequence>MTASSAFVICDVDTAVVAVLPKTYLLLRPILRIPTCSTCALPPDSPPHKLSRLKIVQLIRRILLVMLIHNALNTLSPADITGGDFIGLHLFLEQADDGLRK</sequence>
<protein>
    <submittedName>
        <fullName evidence="1">Uncharacterized protein</fullName>
    </submittedName>
</protein>
<organism evidence="1">
    <name type="scientific">Chrysotila carterae</name>
    <name type="common">Marine alga</name>
    <name type="synonym">Syracosphaera carterae</name>
    <dbReference type="NCBI Taxonomy" id="13221"/>
    <lineage>
        <taxon>Eukaryota</taxon>
        <taxon>Haptista</taxon>
        <taxon>Haptophyta</taxon>
        <taxon>Prymnesiophyceae</taxon>
        <taxon>Isochrysidales</taxon>
        <taxon>Isochrysidaceae</taxon>
        <taxon>Chrysotila</taxon>
    </lineage>
</organism>
<dbReference type="AlphaFoldDB" id="A0A7S4BVL1"/>
<gene>
    <name evidence="1" type="ORF">PCAR00345_LOCUS30958</name>
</gene>
<evidence type="ECO:0000313" key="1">
    <source>
        <dbReference type="EMBL" id="CAE0778319.1"/>
    </source>
</evidence>
<proteinExistence type="predicted"/>
<dbReference type="EMBL" id="HBIZ01048381">
    <property type="protein sequence ID" value="CAE0778319.1"/>
    <property type="molecule type" value="Transcribed_RNA"/>
</dbReference>
<name>A0A7S4BVL1_CHRCT</name>
<accession>A0A7S4BVL1</accession>
<reference evidence="1" key="1">
    <citation type="submission" date="2021-01" db="EMBL/GenBank/DDBJ databases">
        <authorList>
            <person name="Corre E."/>
            <person name="Pelletier E."/>
            <person name="Niang G."/>
            <person name="Scheremetjew M."/>
            <person name="Finn R."/>
            <person name="Kale V."/>
            <person name="Holt S."/>
            <person name="Cochrane G."/>
            <person name="Meng A."/>
            <person name="Brown T."/>
            <person name="Cohen L."/>
        </authorList>
    </citation>
    <scope>NUCLEOTIDE SEQUENCE</scope>
    <source>
        <strain evidence="1">CCMP645</strain>
    </source>
</reference>